<dbReference type="PROSITE" id="PS50901">
    <property type="entry name" value="FTSK"/>
    <property type="match status" value="1"/>
</dbReference>
<comment type="subcellular location">
    <subcellularLocation>
        <location evidence="1">Cell membrane</location>
        <topology evidence="1">Multi-pass membrane protein</topology>
    </subcellularLocation>
</comment>
<dbReference type="Gene3D" id="3.40.50.300">
    <property type="entry name" value="P-loop containing nucleotide triphosphate hydrolases"/>
    <property type="match status" value="1"/>
</dbReference>
<evidence type="ECO:0000256" key="11">
    <source>
        <dbReference type="ARBA" id="ARBA00023136"/>
    </source>
</evidence>
<evidence type="ECO:0000256" key="9">
    <source>
        <dbReference type="ARBA" id="ARBA00022989"/>
    </source>
</evidence>
<evidence type="ECO:0000256" key="10">
    <source>
        <dbReference type="ARBA" id="ARBA00023125"/>
    </source>
</evidence>
<feature type="transmembrane region" description="Helical" evidence="15">
    <location>
        <begin position="112"/>
        <end position="131"/>
    </location>
</feature>
<evidence type="ECO:0000256" key="7">
    <source>
        <dbReference type="ARBA" id="ARBA00022829"/>
    </source>
</evidence>
<feature type="transmembrane region" description="Helical" evidence="15">
    <location>
        <begin position="45"/>
        <end position="65"/>
    </location>
</feature>
<evidence type="ECO:0000256" key="8">
    <source>
        <dbReference type="ARBA" id="ARBA00022840"/>
    </source>
</evidence>
<comment type="caution">
    <text evidence="17">The sequence shown here is derived from an EMBL/GenBank/DDBJ whole genome shotgun (WGS) entry which is preliminary data.</text>
</comment>
<dbReference type="InterPro" id="IPR002543">
    <property type="entry name" value="FtsK_dom"/>
</dbReference>
<feature type="non-terminal residue" evidence="17">
    <location>
        <position position="462"/>
    </location>
</feature>
<keyword evidence="10" id="KW-0238">DNA-binding</keyword>
<dbReference type="GO" id="GO:0005524">
    <property type="term" value="F:ATP binding"/>
    <property type="evidence" value="ECO:0007669"/>
    <property type="project" value="UniProtKB-UniRule"/>
</dbReference>
<feature type="transmembrane region" description="Helical" evidence="15">
    <location>
        <begin position="151"/>
        <end position="178"/>
    </location>
</feature>
<dbReference type="Pfam" id="PF01580">
    <property type="entry name" value="FtsK_SpoIIIE"/>
    <property type="match status" value="1"/>
</dbReference>
<keyword evidence="6 13" id="KW-0547">Nucleotide-binding</keyword>
<evidence type="ECO:0000256" key="3">
    <source>
        <dbReference type="ARBA" id="ARBA00022475"/>
    </source>
</evidence>
<dbReference type="GO" id="GO:0003677">
    <property type="term" value="F:DNA binding"/>
    <property type="evidence" value="ECO:0007669"/>
    <property type="project" value="UniProtKB-KW"/>
</dbReference>
<keyword evidence="5 15" id="KW-0812">Transmembrane</keyword>
<evidence type="ECO:0000256" key="6">
    <source>
        <dbReference type="ARBA" id="ARBA00022741"/>
    </source>
</evidence>
<dbReference type="SUPFAM" id="SSF52540">
    <property type="entry name" value="P-loop containing nucleoside triphosphate hydrolases"/>
    <property type="match status" value="1"/>
</dbReference>
<evidence type="ECO:0000256" key="4">
    <source>
        <dbReference type="ARBA" id="ARBA00022618"/>
    </source>
</evidence>
<keyword evidence="11 15" id="KW-0472">Membrane</keyword>
<dbReference type="GO" id="GO:0007059">
    <property type="term" value="P:chromosome segregation"/>
    <property type="evidence" value="ECO:0007669"/>
    <property type="project" value="UniProtKB-KW"/>
</dbReference>
<evidence type="ECO:0000256" key="13">
    <source>
        <dbReference type="PROSITE-ProRule" id="PRU00289"/>
    </source>
</evidence>
<dbReference type="Proteomes" id="UP000034108">
    <property type="component" value="Unassembled WGS sequence"/>
</dbReference>
<dbReference type="InterPro" id="IPR041027">
    <property type="entry name" value="FtsK_alpha"/>
</dbReference>
<keyword evidence="4" id="KW-0132">Cell division</keyword>
<dbReference type="Pfam" id="PF17854">
    <property type="entry name" value="FtsK_alpha"/>
    <property type="match status" value="1"/>
</dbReference>
<feature type="domain" description="FtsK" evidence="16">
    <location>
        <begin position="365"/>
        <end position="462"/>
    </location>
</feature>
<evidence type="ECO:0000256" key="12">
    <source>
        <dbReference type="ARBA" id="ARBA00023306"/>
    </source>
</evidence>
<dbReference type="Pfam" id="PF13491">
    <property type="entry name" value="FtsK_4TM"/>
    <property type="match status" value="1"/>
</dbReference>
<keyword evidence="8 13" id="KW-0067">ATP-binding</keyword>
<feature type="binding site" evidence="13">
    <location>
        <begin position="383"/>
        <end position="390"/>
    </location>
    <ligand>
        <name>ATP</name>
        <dbReference type="ChEBI" id="CHEBI:30616"/>
    </ligand>
</feature>
<evidence type="ECO:0000256" key="1">
    <source>
        <dbReference type="ARBA" id="ARBA00004651"/>
    </source>
</evidence>
<keyword evidence="3" id="KW-1003">Cell membrane</keyword>
<evidence type="ECO:0000256" key="15">
    <source>
        <dbReference type="SAM" id="Phobius"/>
    </source>
</evidence>
<dbReference type="PANTHER" id="PTHR22683">
    <property type="entry name" value="SPORULATION PROTEIN RELATED"/>
    <property type="match status" value="1"/>
</dbReference>
<dbReference type="EMBL" id="LCAV01000042">
    <property type="protein sequence ID" value="KKR96705.1"/>
    <property type="molecule type" value="Genomic_DNA"/>
</dbReference>
<evidence type="ECO:0000256" key="2">
    <source>
        <dbReference type="ARBA" id="ARBA00006474"/>
    </source>
</evidence>
<proteinExistence type="inferred from homology"/>
<dbReference type="InterPro" id="IPR025199">
    <property type="entry name" value="FtsK_4TM"/>
</dbReference>
<keyword evidence="7" id="KW-0159">Chromosome partition</keyword>
<evidence type="ECO:0000256" key="14">
    <source>
        <dbReference type="SAM" id="Coils"/>
    </source>
</evidence>
<dbReference type="GO" id="GO:0005886">
    <property type="term" value="C:plasma membrane"/>
    <property type="evidence" value="ECO:0007669"/>
    <property type="project" value="UniProtKB-SubCell"/>
</dbReference>
<keyword evidence="12" id="KW-0131">Cell cycle</keyword>
<dbReference type="GO" id="GO:0051301">
    <property type="term" value="P:cell division"/>
    <property type="evidence" value="ECO:0007669"/>
    <property type="project" value="UniProtKB-KW"/>
</dbReference>
<gene>
    <name evidence="17" type="ORF">UU49_C0042G0004</name>
</gene>
<protein>
    <submittedName>
        <fullName evidence="17">Translocase FtsK protein</fullName>
    </submittedName>
</protein>
<reference evidence="17 18" key="1">
    <citation type="journal article" date="2015" name="Nature">
        <title>rRNA introns, odd ribosomes, and small enigmatic genomes across a large radiation of phyla.</title>
        <authorList>
            <person name="Brown C.T."/>
            <person name="Hug L.A."/>
            <person name="Thomas B.C."/>
            <person name="Sharon I."/>
            <person name="Castelle C.J."/>
            <person name="Singh A."/>
            <person name="Wilkins M.J."/>
            <person name="Williams K.H."/>
            <person name="Banfield J.F."/>
        </authorList>
    </citation>
    <scope>NUCLEOTIDE SEQUENCE [LARGE SCALE GENOMIC DNA]</scope>
</reference>
<dbReference type="AlphaFoldDB" id="A0A0G0XIU3"/>
<dbReference type="InterPro" id="IPR027417">
    <property type="entry name" value="P-loop_NTPase"/>
</dbReference>
<dbReference type="Gene3D" id="3.30.980.40">
    <property type="match status" value="1"/>
</dbReference>
<sequence>MKKFKKEKLEKTVKEYKKQLEDLKYRKAFEEEKNKKQWLSQETKNSILAIILFAIAILSALSFFNQSGTVGQYFYKGLIYILGIVAFLFPLVLVLSGISFLKGMKKERWRNVILGSFLFIISLLGVAVLIIPKSQIEYPGGMFGFVITWPILRFFNNLTGVLIFGALLIISILAIFDVPLKKIGFIRKILNKRKANLIKKEKQEESRLDSKLEIGSNVVRSSKNAHMHFDKNYEPPSLDLLDISTDKPNSGNIEENKKIIENTLYDFGIKVEMDDVQVGPTVSQYTFKPDQGVKLSRITELSRNLSLALAAHPIRIEAPIPGKALVGVEIPNKIAVNVRLRDVIESIQKDSPKSSLVLPLGRDISGKVFYDYLDKMPHLLVAGSTGSGKSVAMNSFIGSLTYFNSPKMLRFILIDPKRVEFSIYEGIPHLLTQVVVNVKKAISALKWLTNEMDNRYEILEQA</sequence>
<evidence type="ECO:0000313" key="18">
    <source>
        <dbReference type="Proteomes" id="UP000034108"/>
    </source>
</evidence>
<name>A0A0G0XIU3_9BACT</name>
<feature type="transmembrane region" description="Helical" evidence="15">
    <location>
        <begin position="77"/>
        <end position="100"/>
    </location>
</feature>
<dbReference type="InterPro" id="IPR050206">
    <property type="entry name" value="FtsK/SpoIIIE/SftA"/>
</dbReference>
<feature type="coiled-coil region" evidence="14">
    <location>
        <begin position="6"/>
        <end position="33"/>
    </location>
</feature>
<comment type="similarity">
    <text evidence="2">Belongs to the FtsK/SpoIIIE/SftA family.</text>
</comment>
<dbReference type="STRING" id="1619048.UU49_C0042G0004"/>
<keyword evidence="14" id="KW-0175">Coiled coil</keyword>
<accession>A0A0G0XIU3</accession>
<evidence type="ECO:0000313" key="17">
    <source>
        <dbReference type="EMBL" id="KKR96705.1"/>
    </source>
</evidence>
<organism evidence="17 18">
    <name type="scientific">Candidatus Magasanikbacteria bacterium GW2011_GWC2_41_17</name>
    <dbReference type="NCBI Taxonomy" id="1619048"/>
    <lineage>
        <taxon>Bacteria</taxon>
        <taxon>Candidatus Magasanikiibacteriota</taxon>
    </lineage>
</organism>
<dbReference type="PANTHER" id="PTHR22683:SF41">
    <property type="entry name" value="DNA TRANSLOCASE FTSK"/>
    <property type="match status" value="1"/>
</dbReference>
<keyword evidence="9 15" id="KW-1133">Transmembrane helix</keyword>
<evidence type="ECO:0000259" key="16">
    <source>
        <dbReference type="PROSITE" id="PS50901"/>
    </source>
</evidence>
<evidence type="ECO:0000256" key="5">
    <source>
        <dbReference type="ARBA" id="ARBA00022692"/>
    </source>
</evidence>